<proteinExistence type="predicted"/>
<keyword evidence="1" id="KW-0489">Methyltransferase</keyword>
<reference evidence="2" key="1">
    <citation type="submission" date="2016-06" db="EMBL/GenBank/DDBJ databases">
        <title>Complete genome sequence of Actinoalloteichus fjordicus DSM 46855 (=ADI127-17), type strain of the new species Actinoalloteichus fjordicus.</title>
        <authorList>
            <person name="Ruckert C."/>
            <person name="Nouioui I."/>
            <person name="Willmese J."/>
            <person name="van Wezel G."/>
            <person name="Klenk H.-P."/>
            <person name="Kalinowski J."/>
            <person name="Zotchev S.B."/>
        </authorList>
    </citation>
    <scope>NUCLEOTIDE SEQUENCE [LARGE SCALE GENOMIC DNA]</scope>
    <source>
        <strain evidence="2">ADI127-7</strain>
    </source>
</reference>
<dbReference type="Gene3D" id="3.40.50.150">
    <property type="entry name" value="Vaccinia Virus protein VP39"/>
    <property type="match status" value="1"/>
</dbReference>
<dbReference type="GO" id="GO:0008168">
    <property type="term" value="F:methyltransferase activity"/>
    <property type="evidence" value="ECO:0007669"/>
    <property type="project" value="UniProtKB-KW"/>
</dbReference>
<keyword evidence="2" id="KW-1185">Reference proteome</keyword>
<gene>
    <name evidence="1" type="ORF">UA74_13160</name>
</gene>
<dbReference type="Pfam" id="PF04672">
    <property type="entry name" value="Methyltransf_19"/>
    <property type="match status" value="1"/>
</dbReference>
<accession>A0AAC9PS61</accession>
<name>A0AAC9PS61_9PSEU</name>
<keyword evidence="1" id="KW-0808">Transferase</keyword>
<protein>
    <submittedName>
        <fullName evidence="1">S-adenosyl methyltransferase</fullName>
    </submittedName>
</protein>
<dbReference type="SUPFAM" id="SSF53335">
    <property type="entry name" value="S-adenosyl-L-methionine-dependent methyltransferases"/>
    <property type="match status" value="1"/>
</dbReference>
<dbReference type="InterPro" id="IPR006764">
    <property type="entry name" value="SAM_dep_MeTrfase_SAV2177_type"/>
</dbReference>
<dbReference type="PIRSF" id="PIRSF017393">
    <property type="entry name" value="MTase_SAV2177"/>
    <property type="match status" value="1"/>
</dbReference>
<evidence type="ECO:0000313" key="1">
    <source>
        <dbReference type="EMBL" id="APU14690.1"/>
    </source>
</evidence>
<evidence type="ECO:0000313" key="2">
    <source>
        <dbReference type="Proteomes" id="UP000185511"/>
    </source>
</evidence>
<dbReference type="GO" id="GO:0032259">
    <property type="term" value="P:methylation"/>
    <property type="evidence" value="ECO:0007669"/>
    <property type="project" value="UniProtKB-KW"/>
</dbReference>
<dbReference type="KEGG" id="acad:UA74_13160"/>
<dbReference type="Proteomes" id="UP000185511">
    <property type="component" value="Chromosome"/>
</dbReference>
<dbReference type="EMBL" id="CP016076">
    <property type="protein sequence ID" value="APU14690.1"/>
    <property type="molecule type" value="Genomic_DNA"/>
</dbReference>
<dbReference type="AlphaFoldDB" id="A0AAC9PS61"/>
<sequence>MSLTRSSRSDTESDEFGAVEVIVTDKQSSLPEAVDVKRPSAARIYDYVLGGSTNFQVDREFADRALARFPGARMVAMLNRSFLRRSVQFCLDQGIRQFLDIGSGIPTVGNVHEVARKIDPGTRVVYADNEPVAIAHSRQLLQDDPLTTAILADVRDPRVLLADPEVRKLLDFEQPVAVLMVALLHFVPDSDDPAGLVAAYRDVMAPGSMLVLSHGTTDGVPEVAALAEQYKESANPATMRGRDEITAMLAGFEIMSPGVVFTAAWRPDQEPVEALPEQSGAYAAVGRR</sequence>
<organism evidence="1 2">
    <name type="scientific">Actinoalloteichus fjordicus</name>
    <dbReference type="NCBI Taxonomy" id="1612552"/>
    <lineage>
        <taxon>Bacteria</taxon>
        <taxon>Bacillati</taxon>
        <taxon>Actinomycetota</taxon>
        <taxon>Actinomycetes</taxon>
        <taxon>Pseudonocardiales</taxon>
        <taxon>Pseudonocardiaceae</taxon>
        <taxon>Actinoalloteichus</taxon>
    </lineage>
</organism>
<dbReference type="InterPro" id="IPR029063">
    <property type="entry name" value="SAM-dependent_MTases_sf"/>
</dbReference>